<dbReference type="Pfam" id="PF04749">
    <property type="entry name" value="PLAC8"/>
    <property type="match status" value="1"/>
</dbReference>
<gene>
    <name evidence="6" type="ORF">C2845_PM01G21370</name>
</gene>
<dbReference type="Proteomes" id="UP000275267">
    <property type="component" value="Unassembled WGS sequence"/>
</dbReference>
<evidence type="ECO:0000256" key="4">
    <source>
        <dbReference type="ARBA" id="ARBA00023136"/>
    </source>
</evidence>
<keyword evidence="3" id="KW-1133">Transmembrane helix</keyword>
<keyword evidence="7" id="KW-1185">Reference proteome</keyword>
<protein>
    <recommendedName>
        <fullName evidence="8">Cell number regulator 6-like</fullName>
    </recommendedName>
</protein>
<feature type="region of interest" description="Disordered" evidence="5">
    <location>
        <begin position="207"/>
        <end position="231"/>
    </location>
</feature>
<sequence>MAAAEAGRPGQYVKLGKEAKDGDAPADTDNEDIRPGELNQPVRVPELEVQTCEVCRQVLPPGFHPPADEPWSTGIFGCAEDCESCWTGLLCSCVLFGRNTQAVTGVPWRRPCTLHAVCIEGGIALAILTAAFHGVTTPAVSCLIGEGLLCGWMLSTAVTSLSREALQKKYHLMEHRESKGRLPTQHVTPATIIKPPLVQEMSMAEIPPSSTTVPENEAPKTGHDNVEVVPL</sequence>
<dbReference type="STRING" id="4540.A0A3L6TGZ4"/>
<accession>A0A3L6TGZ4</accession>
<dbReference type="InterPro" id="IPR006461">
    <property type="entry name" value="PLAC_motif_containing"/>
</dbReference>
<name>A0A3L6TGZ4_PANMI</name>
<evidence type="ECO:0000313" key="6">
    <source>
        <dbReference type="EMBL" id="RLN38735.1"/>
    </source>
</evidence>
<dbReference type="PANTHER" id="PTHR15907">
    <property type="entry name" value="DUF614 FAMILY PROTEIN-RELATED"/>
    <property type="match status" value="1"/>
</dbReference>
<feature type="compositionally biased region" description="Basic and acidic residues" evidence="5">
    <location>
        <begin position="217"/>
        <end position="231"/>
    </location>
</feature>
<dbReference type="AlphaFoldDB" id="A0A3L6TGZ4"/>
<evidence type="ECO:0000256" key="2">
    <source>
        <dbReference type="ARBA" id="ARBA00022692"/>
    </source>
</evidence>
<keyword evidence="4" id="KW-0472">Membrane</keyword>
<evidence type="ECO:0000313" key="7">
    <source>
        <dbReference type="Proteomes" id="UP000275267"/>
    </source>
</evidence>
<dbReference type="NCBIfam" id="TIGR01571">
    <property type="entry name" value="A_thal_Cys_rich"/>
    <property type="match status" value="1"/>
</dbReference>
<dbReference type="EMBL" id="PQIB02000001">
    <property type="protein sequence ID" value="RLN38735.1"/>
    <property type="molecule type" value="Genomic_DNA"/>
</dbReference>
<dbReference type="GO" id="GO:0016020">
    <property type="term" value="C:membrane"/>
    <property type="evidence" value="ECO:0007669"/>
    <property type="project" value="UniProtKB-SubCell"/>
</dbReference>
<proteinExistence type="predicted"/>
<comment type="caution">
    <text evidence="6">The sequence shown here is derived from an EMBL/GenBank/DDBJ whole genome shotgun (WGS) entry which is preliminary data.</text>
</comment>
<organism evidence="6 7">
    <name type="scientific">Panicum miliaceum</name>
    <name type="common">Proso millet</name>
    <name type="synonym">Broomcorn millet</name>
    <dbReference type="NCBI Taxonomy" id="4540"/>
    <lineage>
        <taxon>Eukaryota</taxon>
        <taxon>Viridiplantae</taxon>
        <taxon>Streptophyta</taxon>
        <taxon>Embryophyta</taxon>
        <taxon>Tracheophyta</taxon>
        <taxon>Spermatophyta</taxon>
        <taxon>Magnoliopsida</taxon>
        <taxon>Liliopsida</taxon>
        <taxon>Poales</taxon>
        <taxon>Poaceae</taxon>
        <taxon>PACMAD clade</taxon>
        <taxon>Panicoideae</taxon>
        <taxon>Panicodae</taxon>
        <taxon>Paniceae</taxon>
        <taxon>Panicinae</taxon>
        <taxon>Panicum</taxon>
        <taxon>Panicum sect. Panicum</taxon>
    </lineage>
</organism>
<evidence type="ECO:0000256" key="5">
    <source>
        <dbReference type="SAM" id="MobiDB-lite"/>
    </source>
</evidence>
<evidence type="ECO:0000256" key="3">
    <source>
        <dbReference type="ARBA" id="ARBA00022989"/>
    </source>
</evidence>
<evidence type="ECO:0000256" key="1">
    <source>
        <dbReference type="ARBA" id="ARBA00004370"/>
    </source>
</evidence>
<evidence type="ECO:0008006" key="8">
    <source>
        <dbReference type="Google" id="ProtNLM"/>
    </source>
</evidence>
<feature type="region of interest" description="Disordered" evidence="5">
    <location>
        <begin position="1"/>
        <end position="40"/>
    </location>
</feature>
<dbReference type="OrthoDB" id="1045822at2759"/>
<comment type="subcellular location">
    <subcellularLocation>
        <location evidence="1">Membrane</location>
    </subcellularLocation>
</comment>
<reference evidence="7" key="1">
    <citation type="journal article" date="2019" name="Nat. Commun.">
        <title>The genome of broomcorn millet.</title>
        <authorList>
            <person name="Zou C."/>
            <person name="Miki D."/>
            <person name="Li D."/>
            <person name="Tang Q."/>
            <person name="Xiao L."/>
            <person name="Rajput S."/>
            <person name="Deng P."/>
            <person name="Jia W."/>
            <person name="Huang R."/>
            <person name="Zhang M."/>
            <person name="Sun Y."/>
            <person name="Hu J."/>
            <person name="Fu X."/>
            <person name="Schnable P.S."/>
            <person name="Li F."/>
            <person name="Zhang H."/>
            <person name="Feng B."/>
            <person name="Zhu X."/>
            <person name="Liu R."/>
            <person name="Schnable J.C."/>
            <person name="Zhu J.-K."/>
            <person name="Zhang H."/>
        </authorList>
    </citation>
    <scope>NUCLEOTIDE SEQUENCE [LARGE SCALE GENOMIC DNA]</scope>
</reference>
<keyword evidence="2" id="KW-0812">Transmembrane</keyword>